<proteinExistence type="predicted"/>
<protein>
    <submittedName>
        <fullName evidence="2">Uncharacterized protein</fullName>
    </submittedName>
</protein>
<organism evidence="2 3">
    <name type="scientific">Steinernema carpocapsae</name>
    <name type="common">Entomopathogenic nematode</name>
    <dbReference type="NCBI Taxonomy" id="34508"/>
    <lineage>
        <taxon>Eukaryota</taxon>
        <taxon>Metazoa</taxon>
        <taxon>Ecdysozoa</taxon>
        <taxon>Nematoda</taxon>
        <taxon>Chromadorea</taxon>
        <taxon>Rhabditida</taxon>
        <taxon>Tylenchina</taxon>
        <taxon>Panagrolaimomorpha</taxon>
        <taxon>Strongyloidoidea</taxon>
        <taxon>Steinernematidae</taxon>
        <taxon>Steinernema</taxon>
    </lineage>
</organism>
<comment type="caution">
    <text evidence="2">The sequence shown here is derived from an EMBL/GenBank/DDBJ whole genome shotgun (WGS) entry which is preliminary data.</text>
</comment>
<keyword evidence="1" id="KW-0732">Signal</keyword>
<reference evidence="2 3" key="1">
    <citation type="journal article" date="2015" name="Genome Biol.">
        <title>Comparative genomics of Steinernema reveals deeply conserved gene regulatory networks.</title>
        <authorList>
            <person name="Dillman A.R."/>
            <person name="Macchietto M."/>
            <person name="Porter C.F."/>
            <person name="Rogers A."/>
            <person name="Williams B."/>
            <person name="Antoshechkin I."/>
            <person name="Lee M.M."/>
            <person name="Goodwin Z."/>
            <person name="Lu X."/>
            <person name="Lewis E.E."/>
            <person name="Goodrich-Blair H."/>
            <person name="Stock S.P."/>
            <person name="Adams B.J."/>
            <person name="Sternberg P.W."/>
            <person name="Mortazavi A."/>
        </authorList>
    </citation>
    <scope>NUCLEOTIDE SEQUENCE [LARGE SCALE GENOMIC DNA]</scope>
    <source>
        <strain evidence="2 3">ALL</strain>
    </source>
</reference>
<evidence type="ECO:0000313" key="2">
    <source>
        <dbReference type="EMBL" id="TKR59763.1"/>
    </source>
</evidence>
<sequence>MLLMSLDLVCSGLQLAHRICQSDRRRRDGQEALHPRHELFQSYRYVLRRLRSWDSQDELDSLEEASYSCLQSWAFSVIGAFPVGSSICQSDRRRRDGQEALHPRHELFQSIDMSFVDSGAGIVKMSWTLLEEASYSCLQILGFLGDGFPEINRRMLLMSLDFDGDVMVKRLSIHVMSSSSLIDGSFVDSGAGIVKISWALLEKTREPAS</sequence>
<dbReference type="EMBL" id="AZBU02000012">
    <property type="protein sequence ID" value="TKR59763.1"/>
    <property type="molecule type" value="Genomic_DNA"/>
</dbReference>
<evidence type="ECO:0000256" key="1">
    <source>
        <dbReference type="SAM" id="SignalP"/>
    </source>
</evidence>
<name>A0A4U5LUH7_STECR</name>
<reference evidence="2 3" key="2">
    <citation type="journal article" date="2019" name="G3 (Bethesda)">
        <title>Hybrid Assembly of the Genome of the Entomopathogenic Nematode Steinernema carpocapsae Identifies the X-Chromosome.</title>
        <authorList>
            <person name="Serra L."/>
            <person name="Macchietto M."/>
            <person name="Macias-Munoz A."/>
            <person name="McGill C.J."/>
            <person name="Rodriguez I.M."/>
            <person name="Rodriguez B."/>
            <person name="Murad R."/>
            <person name="Mortazavi A."/>
        </authorList>
    </citation>
    <scope>NUCLEOTIDE SEQUENCE [LARGE SCALE GENOMIC DNA]</scope>
    <source>
        <strain evidence="2 3">ALL</strain>
    </source>
</reference>
<gene>
    <name evidence="2" type="ORF">L596_029390</name>
</gene>
<dbReference type="Proteomes" id="UP000298663">
    <property type="component" value="Unassembled WGS sequence"/>
</dbReference>
<feature type="signal peptide" evidence="1">
    <location>
        <begin position="1"/>
        <end position="16"/>
    </location>
</feature>
<feature type="chain" id="PRO_5020205036" evidence="1">
    <location>
        <begin position="17"/>
        <end position="209"/>
    </location>
</feature>
<dbReference type="AlphaFoldDB" id="A0A4U5LUH7"/>
<keyword evidence="3" id="KW-1185">Reference proteome</keyword>
<evidence type="ECO:0000313" key="3">
    <source>
        <dbReference type="Proteomes" id="UP000298663"/>
    </source>
</evidence>
<accession>A0A4U5LUH7</accession>